<evidence type="ECO:0000313" key="1">
    <source>
        <dbReference type="EMBL" id="KRY52758.1"/>
    </source>
</evidence>
<proteinExistence type="predicted"/>
<reference evidence="1 2" key="1">
    <citation type="submission" date="2015-01" db="EMBL/GenBank/DDBJ databases">
        <title>Evolution of Trichinella species and genotypes.</title>
        <authorList>
            <person name="Korhonen P.K."/>
            <person name="Edoardo P."/>
            <person name="Giuseppe L.R."/>
            <person name="Gasser R.B."/>
        </authorList>
    </citation>
    <scope>NUCLEOTIDE SEQUENCE [LARGE SCALE GENOMIC DNA]</scope>
    <source>
        <strain evidence="1">ISS120</strain>
    </source>
</reference>
<dbReference type="EMBL" id="JYDI01000099">
    <property type="protein sequence ID" value="KRY52758.1"/>
    <property type="molecule type" value="Genomic_DNA"/>
</dbReference>
<evidence type="ECO:0000313" key="2">
    <source>
        <dbReference type="Proteomes" id="UP000054653"/>
    </source>
</evidence>
<organism evidence="1 2">
    <name type="scientific">Trichinella britovi</name>
    <name type="common">Parasitic roundworm</name>
    <dbReference type="NCBI Taxonomy" id="45882"/>
    <lineage>
        <taxon>Eukaryota</taxon>
        <taxon>Metazoa</taxon>
        <taxon>Ecdysozoa</taxon>
        <taxon>Nematoda</taxon>
        <taxon>Enoplea</taxon>
        <taxon>Dorylaimia</taxon>
        <taxon>Trichinellida</taxon>
        <taxon>Trichinellidae</taxon>
        <taxon>Trichinella</taxon>
    </lineage>
</organism>
<comment type="caution">
    <text evidence="1">The sequence shown here is derived from an EMBL/GenBank/DDBJ whole genome shotgun (WGS) entry which is preliminary data.</text>
</comment>
<keyword evidence="2" id="KW-1185">Reference proteome</keyword>
<sequence length="143" mass="15994">MRPYAIIIQWESDFLTTNWKAQAKIPPVWTIFPTSLYVYGMTSRVTGCLRGVAIGFFVSSRRNSALVRLFAIQRIPESTGTIKRNKPELPQDLLALGLRTVHSSKFVFAEPCTAVSYIPEKHRIVPVLSTVHKDASLSTSRGS</sequence>
<dbReference type="AlphaFoldDB" id="A0A0V1CUC8"/>
<gene>
    <name evidence="1" type="ORF">T03_14981</name>
</gene>
<protein>
    <submittedName>
        <fullName evidence="1">Uncharacterized protein</fullName>
    </submittedName>
</protein>
<name>A0A0V1CUC8_TRIBR</name>
<accession>A0A0V1CUC8</accession>
<dbReference type="STRING" id="45882.A0A0V1CUC8"/>
<dbReference type="Proteomes" id="UP000054653">
    <property type="component" value="Unassembled WGS sequence"/>
</dbReference>